<dbReference type="Proteomes" id="UP000230750">
    <property type="component" value="Unassembled WGS sequence"/>
</dbReference>
<keyword evidence="3" id="KW-0812">Transmembrane</keyword>
<dbReference type="SUPFAM" id="SSF158702">
    <property type="entry name" value="Sec63 N-terminal domain-like"/>
    <property type="match status" value="2"/>
</dbReference>
<dbReference type="PROSITE" id="PS51192">
    <property type="entry name" value="HELICASE_ATP_BIND_1"/>
    <property type="match status" value="1"/>
</dbReference>
<keyword evidence="7" id="KW-0256">Endoplasmic reticulum</keyword>
<evidence type="ECO:0000256" key="6">
    <source>
        <dbReference type="ARBA" id="ARBA00022806"/>
    </source>
</evidence>
<dbReference type="GO" id="GO:0016020">
    <property type="term" value="C:membrane"/>
    <property type="evidence" value="ECO:0007669"/>
    <property type="project" value="UniProtKB-SubCell"/>
</dbReference>
<dbReference type="STRING" id="307972.A0A2G8L8R2"/>
<dbReference type="GO" id="GO:0005524">
    <property type="term" value="F:ATP binding"/>
    <property type="evidence" value="ECO:0007669"/>
    <property type="project" value="UniProtKB-KW"/>
</dbReference>
<dbReference type="FunFam" id="3.40.50.300:FF:006065">
    <property type="entry name" value="Predicted protein"/>
    <property type="match status" value="1"/>
</dbReference>
<dbReference type="InterPro" id="IPR027417">
    <property type="entry name" value="P-loop_NTPase"/>
</dbReference>
<dbReference type="Pfam" id="PF00271">
    <property type="entry name" value="Helicase_C"/>
    <property type="match status" value="1"/>
</dbReference>
<feature type="domain" description="Helicase C-terminal" evidence="13">
    <location>
        <begin position="507"/>
        <end position="690"/>
    </location>
</feature>
<feature type="domain" description="Helicase ATP-binding" evidence="12">
    <location>
        <begin position="286"/>
        <end position="432"/>
    </location>
</feature>
<evidence type="ECO:0000256" key="1">
    <source>
        <dbReference type="ARBA" id="ARBA00004141"/>
    </source>
</evidence>
<dbReference type="InterPro" id="IPR035892">
    <property type="entry name" value="C2_domain_sf"/>
</dbReference>
<dbReference type="SMART" id="SM00973">
    <property type="entry name" value="Sec63"/>
    <property type="match status" value="2"/>
</dbReference>
<gene>
    <name evidence="14" type="ORF">BSL78_06435</name>
</gene>
<evidence type="ECO:0000313" key="14">
    <source>
        <dbReference type="EMBL" id="PIK56649.1"/>
    </source>
</evidence>
<evidence type="ECO:0000256" key="8">
    <source>
        <dbReference type="ARBA" id="ARBA00022840"/>
    </source>
</evidence>
<evidence type="ECO:0000259" key="12">
    <source>
        <dbReference type="PROSITE" id="PS51192"/>
    </source>
</evidence>
<dbReference type="Gene3D" id="3.40.50.300">
    <property type="entry name" value="P-loop containing nucleotide triphosphate hydrolases"/>
    <property type="match status" value="3"/>
</dbReference>
<dbReference type="SMART" id="SM00487">
    <property type="entry name" value="DEXDc"/>
    <property type="match status" value="1"/>
</dbReference>
<dbReference type="InterPro" id="IPR011545">
    <property type="entry name" value="DEAD/DEAH_box_helicase_dom"/>
</dbReference>
<dbReference type="PANTHER" id="PTHR24075:SF6">
    <property type="entry name" value="ACTIVATING SIGNAL COINTEGRATOR 1 COMPLEX SUBUNIT 3"/>
    <property type="match status" value="1"/>
</dbReference>
<keyword evidence="10" id="KW-0472">Membrane</keyword>
<keyword evidence="9" id="KW-1133">Transmembrane helix</keyword>
<dbReference type="FunFam" id="1.10.3380.10:FF:000002">
    <property type="entry name" value="Activating signal cointegrator 1 complex subunit 3"/>
    <property type="match status" value="1"/>
</dbReference>
<keyword evidence="6" id="KW-0347">Helicase</keyword>
<keyword evidence="8" id="KW-0067">ATP-binding</keyword>
<accession>A0A2G8L8R2</accession>
<evidence type="ECO:0000256" key="7">
    <source>
        <dbReference type="ARBA" id="ARBA00022824"/>
    </source>
</evidence>
<dbReference type="GO" id="GO:0016787">
    <property type="term" value="F:hydrolase activity"/>
    <property type="evidence" value="ECO:0007669"/>
    <property type="project" value="UniProtKB-KW"/>
</dbReference>
<protein>
    <submittedName>
        <fullName evidence="14">Putative activating signal cointegrator 1 complex subunit 3</fullName>
    </submittedName>
</protein>
<dbReference type="Gene3D" id="1.10.3380.10">
    <property type="entry name" value="Sec63 N-terminal domain-like domain"/>
    <property type="match status" value="2"/>
</dbReference>
<dbReference type="InterPro" id="IPR004179">
    <property type="entry name" value="Sec63-dom"/>
</dbReference>
<proteinExistence type="predicted"/>
<dbReference type="SMART" id="SM00490">
    <property type="entry name" value="HELICc"/>
    <property type="match status" value="1"/>
</dbReference>
<evidence type="ECO:0000256" key="5">
    <source>
        <dbReference type="ARBA" id="ARBA00022801"/>
    </source>
</evidence>
<evidence type="ECO:0000256" key="2">
    <source>
        <dbReference type="ARBA" id="ARBA00004240"/>
    </source>
</evidence>
<sequence length="1124" mass="128828">MHEAEVFSMVSLAEEFEQIKVREDEMVELDRHHMDDCAVQATGGTENTQGKVNILLQSFISRSFIDSFSLVSDSAYVAQFPHLGEEILRKLDESRHTVDRLRDMPAKEIGHLIRHVRKGELVKQAVDQLPAIELEATLQPITRTVMKVSLTITPDFKWNDRVHGNVSESWWIWVEDPENNHIYHSEYFILQKKQVINQEPQSLVFTIPLFEPLPSQYYVKAVSERWLGSETVHPLSFQHLILPERHPPHTELLDLTPLPITALQNINYERLYKYTHFNPVQTQIFHTLYHTNYNVLLGAPTGSGKTVAAEIAMFRVFNEQPKSKIVYIAPLKALVRERITDWKVRLEQSLNKVVVELTGDVAPDIRAIAKADVIVTTQRSDDRGPVLEVIVSRTNFISSHTSKRVRVIGLSTALANAQDLADWLGIKQVRIGTLFPCFIKIQIWNCWTIQLSTSGTSSTVGRSHLGVSRQTLLSTYGHNEQTDIPSYQGSFTVQTSFNICVVEKTDKIDSSGSNCFLAAENDPKMWLHMDETEMDHIIDTVRETNLKLTLAFGIGIHHAGLHERDRRTTEELFVNQKIQVLIATSTLAWGVNFPAHLVVVKGTEFYDGKTKRYVDFPITDVLQMMGRAGRPQFDDQGTAVILVHDIKKHFYKKFLYEPFPVESNLLDVLAEHLNAEIVAGTINSKQDALDYITWTYFFRRLVMNPSYYSLEDTEHNSVNTFLSQLVEKSVVDLGYAYCLEIGEDNRTLMTTTLGRIASYYYLHHQTVKMFRDSMGSDCSISDLLHVLSDAHEYEDLPVRHNEDSTNSTLASKLPLPVNEHTYDNPHTKTHLLLQAHFSREQLPMSDYLTDTKSVLDQAIRVLQAMIDVAADEGWLITALRVMTLIQMVLQGRWSHHCPLLILPHIEKHLLHCFRNPERKGKTLIDNLPELIAVCNCKKHLLTKMLKPELTDHQVDEIWEVLQKLPVIDVRLGIKGWWAKGNQEEKRRLEGIIKDYAKDDQYITVHADQEYVLEIEITRISKSRHKNDQKAFSPRFTKAKTEGWFMVLGDIENRELMALKRVGFVQSRSTVQLSFYTPENPGRYIYNLYIMSDSYLGLDQQYSVCLKVIEADIEAQLNSEIADDS</sequence>
<keyword evidence="5" id="KW-0378">Hydrolase</keyword>
<comment type="subcellular location">
    <subcellularLocation>
        <location evidence="2">Endoplasmic reticulum</location>
    </subcellularLocation>
    <subcellularLocation>
        <location evidence="1">Membrane</location>
        <topology evidence="1">Multi-pass membrane protein</topology>
    </subcellularLocation>
</comment>
<evidence type="ECO:0000256" key="9">
    <source>
        <dbReference type="ARBA" id="ARBA00022989"/>
    </source>
</evidence>
<dbReference type="Pfam" id="PF02889">
    <property type="entry name" value="Sec63"/>
    <property type="match status" value="2"/>
</dbReference>
<evidence type="ECO:0000313" key="15">
    <source>
        <dbReference type="Proteomes" id="UP000230750"/>
    </source>
</evidence>
<dbReference type="FunFam" id="2.60.40.150:FF:000004">
    <property type="entry name" value="RNA helicase, activating signal cointegrator 1"/>
    <property type="match status" value="1"/>
</dbReference>
<dbReference type="GO" id="GO:0005634">
    <property type="term" value="C:nucleus"/>
    <property type="evidence" value="ECO:0007669"/>
    <property type="project" value="TreeGrafter"/>
</dbReference>
<dbReference type="GO" id="GO:0032991">
    <property type="term" value="C:protein-containing complex"/>
    <property type="evidence" value="ECO:0007669"/>
    <property type="project" value="UniProtKB-ARBA"/>
</dbReference>
<dbReference type="Gene3D" id="1.10.150.20">
    <property type="entry name" value="5' to 3' exonuclease, C-terminal subdomain"/>
    <property type="match status" value="1"/>
</dbReference>
<keyword evidence="11" id="KW-0143">Chaperone</keyword>
<reference evidence="14 15" key="1">
    <citation type="journal article" date="2017" name="PLoS Biol.">
        <title>The sea cucumber genome provides insights into morphological evolution and visceral regeneration.</title>
        <authorList>
            <person name="Zhang X."/>
            <person name="Sun L."/>
            <person name="Yuan J."/>
            <person name="Sun Y."/>
            <person name="Gao Y."/>
            <person name="Zhang L."/>
            <person name="Li S."/>
            <person name="Dai H."/>
            <person name="Hamel J.F."/>
            <person name="Liu C."/>
            <person name="Yu Y."/>
            <person name="Liu S."/>
            <person name="Lin W."/>
            <person name="Guo K."/>
            <person name="Jin S."/>
            <person name="Xu P."/>
            <person name="Storey K.B."/>
            <person name="Huan P."/>
            <person name="Zhang T."/>
            <person name="Zhou Y."/>
            <person name="Zhang J."/>
            <person name="Lin C."/>
            <person name="Li X."/>
            <person name="Xing L."/>
            <person name="Huo D."/>
            <person name="Sun M."/>
            <person name="Wang L."/>
            <person name="Mercier A."/>
            <person name="Li F."/>
            <person name="Yang H."/>
            <person name="Xiang J."/>
        </authorList>
    </citation>
    <scope>NUCLEOTIDE SEQUENCE [LARGE SCALE GENOMIC DNA]</scope>
    <source>
        <strain evidence="14">Shaxun</strain>
        <tissue evidence="14">Muscle</tissue>
    </source>
</reference>
<dbReference type="OrthoDB" id="5575at2759"/>
<dbReference type="PANTHER" id="PTHR24075">
    <property type="entry name" value="SEC63 DOMAIN-CONTAINING"/>
    <property type="match status" value="1"/>
</dbReference>
<dbReference type="InterPro" id="IPR014756">
    <property type="entry name" value="Ig_E-set"/>
</dbReference>
<dbReference type="SUPFAM" id="SSF81296">
    <property type="entry name" value="E set domains"/>
    <property type="match status" value="1"/>
</dbReference>
<dbReference type="InterPro" id="IPR036388">
    <property type="entry name" value="WH-like_DNA-bd_sf"/>
</dbReference>
<dbReference type="InterPro" id="IPR001650">
    <property type="entry name" value="Helicase_C-like"/>
</dbReference>
<dbReference type="Pfam" id="PF00270">
    <property type="entry name" value="DEAD"/>
    <property type="match status" value="1"/>
</dbReference>
<name>A0A2G8L8R2_STIJA</name>
<dbReference type="EMBL" id="MRZV01000168">
    <property type="protein sequence ID" value="PIK56649.1"/>
    <property type="molecule type" value="Genomic_DNA"/>
</dbReference>
<dbReference type="GO" id="GO:0043138">
    <property type="term" value="F:3'-5' DNA helicase activity"/>
    <property type="evidence" value="ECO:0007669"/>
    <property type="project" value="TreeGrafter"/>
</dbReference>
<dbReference type="PROSITE" id="PS51194">
    <property type="entry name" value="HELICASE_CTER"/>
    <property type="match status" value="1"/>
</dbReference>
<dbReference type="SUPFAM" id="SSF52540">
    <property type="entry name" value="P-loop containing nucleoside triphosphate hydrolases"/>
    <property type="match status" value="2"/>
</dbReference>
<evidence type="ECO:0000256" key="10">
    <source>
        <dbReference type="ARBA" id="ARBA00023136"/>
    </source>
</evidence>
<dbReference type="InterPro" id="IPR014001">
    <property type="entry name" value="Helicase_ATP-bd"/>
</dbReference>
<dbReference type="FunFam" id="2.60.40.150:FF:000113">
    <property type="entry name" value="activating signal cointegrator 1 complex subunit 3"/>
    <property type="match status" value="1"/>
</dbReference>
<dbReference type="Gene3D" id="1.10.10.10">
    <property type="entry name" value="Winged helix-like DNA-binding domain superfamily/Winged helix DNA-binding domain"/>
    <property type="match status" value="1"/>
</dbReference>
<dbReference type="GO" id="GO:0003723">
    <property type="term" value="F:RNA binding"/>
    <property type="evidence" value="ECO:0007669"/>
    <property type="project" value="TreeGrafter"/>
</dbReference>
<dbReference type="CDD" id="cd18795">
    <property type="entry name" value="SF2_C_Ski2"/>
    <property type="match status" value="1"/>
</dbReference>
<evidence type="ECO:0000256" key="3">
    <source>
        <dbReference type="ARBA" id="ARBA00022692"/>
    </source>
</evidence>
<keyword evidence="4" id="KW-0547">Nucleotide-binding</keyword>
<evidence type="ECO:0000256" key="4">
    <source>
        <dbReference type="ARBA" id="ARBA00022741"/>
    </source>
</evidence>
<dbReference type="Gene3D" id="2.60.40.150">
    <property type="entry name" value="C2 domain"/>
    <property type="match status" value="2"/>
</dbReference>
<organism evidence="14 15">
    <name type="scientific">Stichopus japonicus</name>
    <name type="common">Sea cucumber</name>
    <dbReference type="NCBI Taxonomy" id="307972"/>
    <lineage>
        <taxon>Eukaryota</taxon>
        <taxon>Metazoa</taxon>
        <taxon>Echinodermata</taxon>
        <taxon>Eleutherozoa</taxon>
        <taxon>Echinozoa</taxon>
        <taxon>Holothuroidea</taxon>
        <taxon>Aspidochirotacea</taxon>
        <taxon>Aspidochirotida</taxon>
        <taxon>Stichopodidae</taxon>
        <taxon>Apostichopus</taxon>
    </lineage>
</organism>
<dbReference type="InterPro" id="IPR057842">
    <property type="entry name" value="WH_MER3"/>
</dbReference>
<dbReference type="GO" id="GO:0005783">
    <property type="term" value="C:endoplasmic reticulum"/>
    <property type="evidence" value="ECO:0007669"/>
    <property type="project" value="UniProtKB-SubCell"/>
</dbReference>
<evidence type="ECO:0000256" key="11">
    <source>
        <dbReference type="ARBA" id="ARBA00023186"/>
    </source>
</evidence>
<keyword evidence="15" id="KW-1185">Reference proteome</keyword>
<dbReference type="AlphaFoldDB" id="A0A2G8L8R2"/>
<dbReference type="FunFam" id="1.10.10.10:FF:000012">
    <property type="entry name" value="U5 small nuclear ribonucleoprotein helicase"/>
    <property type="match status" value="1"/>
</dbReference>
<evidence type="ECO:0000259" key="13">
    <source>
        <dbReference type="PROSITE" id="PS51194"/>
    </source>
</evidence>
<comment type="caution">
    <text evidence="14">The sequence shown here is derived from an EMBL/GenBank/DDBJ whole genome shotgun (WGS) entry which is preliminary data.</text>
</comment>
<dbReference type="Pfam" id="PF23445">
    <property type="entry name" value="WHD_SNRNP200"/>
    <property type="match status" value="1"/>
</dbReference>